<reference evidence="3" key="2">
    <citation type="submission" date="2025-08" db="UniProtKB">
        <authorList>
            <consortium name="RefSeq"/>
        </authorList>
    </citation>
    <scope>IDENTIFICATION</scope>
    <source>
        <tissue evidence="3">Whole plant</tissue>
    </source>
</reference>
<accession>A0A6P4CGA6</accession>
<dbReference type="Proteomes" id="UP000515211">
    <property type="component" value="Chromosome 2"/>
</dbReference>
<evidence type="ECO:0000259" key="1">
    <source>
        <dbReference type="Pfam" id="PF10536"/>
    </source>
</evidence>
<dbReference type="PANTHER" id="PTHR46033">
    <property type="entry name" value="PROTEIN MAIN-LIKE 2"/>
    <property type="match status" value="1"/>
</dbReference>
<gene>
    <name evidence="3" type="primary">LOC107475851</name>
</gene>
<keyword evidence="2" id="KW-1185">Reference proteome</keyword>
<proteinExistence type="predicted"/>
<dbReference type="Pfam" id="PF10536">
    <property type="entry name" value="PMD"/>
    <property type="match status" value="1"/>
</dbReference>
<feature type="domain" description="Aminotransferase-like plant mobile" evidence="1">
    <location>
        <begin position="7"/>
        <end position="222"/>
    </location>
</feature>
<dbReference type="RefSeq" id="XP_015951013.1">
    <property type="nucleotide sequence ID" value="XM_016095527.1"/>
</dbReference>
<dbReference type="KEGG" id="adu:107475851"/>
<name>A0A6P4CGA6_ARADU</name>
<dbReference type="GO" id="GO:0010073">
    <property type="term" value="P:meristem maintenance"/>
    <property type="evidence" value="ECO:0007669"/>
    <property type="project" value="InterPro"/>
</dbReference>
<protein>
    <submittedName>
        <fullName evidence="3">Serine/threonine-protein phosphatase 7 long form homolog</fullName>
    </submittedName>
</protein>
<dbReference type="InterPro" id="IPR044824">
    <property type="entry name" value="MAIN-like"/>
</dbReference>
<dbReference type="InterPro" id="IPR019557">
    <property type="entry name" value="AminoTfrase-like_pln_mobile"/>
</dbReference>
<evidence type="ECO:0000313" key="2">
    <source>
        <dbReference type="Proteomes" id="UP000515211"/>
    </source>
</evidence>
<dbReference type="PANTHER" id="PTHR46033:SF8">
    <property type="entry name" value="PROTEIN MAINTENANCE OF MERISTEMS-LIKE"/>
    <property type="match status" value="1"/>
</dbReference>
<reference evidence="2" key="1">
    <citation type="journal article" date="2016" name="Nat. Genet.">
        <title>The genome sequences of Arachis duranensis and Arachis ipaensis, the diploid ancestors of cultivated peanut.</title>
        <authorList>
            <person name="Bertioli D.J."/>
            <person name="Cannon S.B."/>
            <person name="Froenicke L."/>
            <person name="Huang G."/>
            <person name="Farmer A.D."/>
            <person name="Cannon E.K."/>
            <person name="Liu X."/>
            <person name="Gao D."/>
            <person name="Clevenger J."/>
            <person name="Dash S."/>
            <person name="Ren L."/>
            <person name="Moretzsohn M.C."/>
            <person name="Shirasawa K."/>
            <person name="Huang W."/>
            <person name="Vidigal B."/>
            <person name="Abernathy B."/>
            <person name="Chu Y."/>
            <person name="Niederhuth C.E."/>
            <person name="Umale P."/>
            <person name="Araujo A.C."/>
            <person name="Kozik A."/>
            <person name="Kim K.D."/>
            <person name="Burow M.D."/>
            <person name="Varshney R.K."/>
            <person name="Wang X."/>
            <person name="Zhang X."/>
            <person name="Barkley N."/>
            <person name="Guimaraes P.M."/>
            <person name="Isobe S."/>
            <person name="Guo B."/>
            <person name="Liao B."/>
            <person name="Stalker H.T."/>
            <person name="Schmitz R.J."/>
            <person name="Scheffler B.E."/>
            <person name="Leal-Bertioli S.C."/>
            <person name="Xun X."/>
            <person name="Jackson S.A."/>
            <person name="Michelmore R."/>
            <person name="Ozias-Akins P."/>
        </authorList>
    </citation>
    <scope>NUCLEOTIDE SEQUENCE [LARGE SCALE GENOMIC DNA]</scope>
    <source>
        <strain evidence="2">cv. V14167</strain>
    </source>
</reference>
<dbReference type="GeneID" id="107475851"/>
<organism evidence="2 3">
    <name type="scientific">Arachis duranensis</name>
    <name type="common">Wild peanut</name>
    <dbReference type="NCBI Taxonomy" id="130453"/>
    <lineage>
        <taxon>Eukaryota</taxon>
        <taxon>Viridiplantae</taxon>
        <taxon>Streptophyta</taxon>
        <taxon>Embryophyta</taxon>
        <taxon>Tracheophyta</taxon>
        <taxon>Spermatophyta</taxon>
        <taxon>Magnoliopsida</taxon>
        <taxon>eudicotyledons</taxon>
        <taxon>Gunneridae</taxon>
        <taxon>Pentapetalae</taxon>
        <taxon>rosids</taxon>
        <taxon>fabids</taxon>
        <taxon>Fabales</taxon>
        <taxon>Fabaceae</taxon>
        <taxon>Papilionoideae</taxon>
        <taxon>50 kb inversion clade</taxon>
        <taxon>dalbergioids sensu lato</taxon>
        <taxon>Dalbergieae</taxon>
        <taxon>Pterocarpus clade</taxon>
        <taxon>Arachis</taxon>
    </lineage>
</organism>
<dbReference type="AlphaFoldDB" id="A0A6P4CGA6"/>
<sequence length="250" mass="29079">MTSQEAMEAECLHQFGVAPRTSDSRGSYIKMTWIRNVKEGLILNDRVAMEKYVKCHILLLSGSILFADKSGLAVHWKFLPLLRDFSRIHEISWGSTSLAHLYKALYRASRFDCKEIDGPLKLLHIWAWIRMPFLAPISRTPRFFTLANRWRNWEHHNWPYRYHIVAYFRGLLDEVQEGQFVWEAYGVDRIEADVIPEDICSQSEIGVQRCRRSFGFVQGVPHQERSLDGQHGEILTESKNLDGLSHTDFG</sequence>
<evidence type="ECO:0000313" key="3">
    <source>
        <dbReference type="RefSeq" id="XP_015951013.1"/>
    </source>
</evidence>